<protein>
    <submittedName>
        <fullName evidence="1">Uncharacterized protein</fullName>
    </submittedName>
</protein>
<evidence type="ECO:0000313" key="2">
    <source>
        <dbReference type="Proteomes" id="UP000265520"/>
    </source>
</evidence>
<accession>A0A392P7M6</accession>
<evidence type="ECO:0000313" key="1">
    <source>
        <dbReference type="EMBL" id="MCI07276.1"/>
    </source>
</evidence>
<feature type="non-terminal residue" evidence="1">
    <location>
        <position position="99"/>
    </location>
</feature>
<sequence length="99" mass="10911">MLHEFHTTPQGGRSGYLSTYSWVLGDTRVSELQDKDKALRQLKAHLLGAQSRMKSQADAKRVDRNCGLYPVVAGIGAVAYSDAVRKREGIASVNPIMEH</sequence>
<dbReference type="EMBL" id="LXQA010064822">
    <property type="protein sequence ID" value="MCI07276.1"/>
    <property type="molecule type" value="Genomic_DNA"/>
</dbReference>
<reference evidence="1 2" key="1">
    <citation type="journal article" date="2018" name="Front. Plant Sci.">
        <title>Red Clover (Trifolium pratense) and Zigzag Clover (T. medium) - A Picture of Genomic Similarities and Differences.</title>
        <authorList>
            <person name="Dluhosova J."/>
            <person name="Istvanek J."/>
            <person name="Nedelnik J."/>
            <person name="Repkova J."/>
        </authorList>
    </citation>
    <scope>NUCLEOTIDE SEQUENCE [LARGE SCALE GENOMIC DNA]</scope>
    <source>
        <strain evidence="2">cv. 10/8</strain>
        <tissue evidence="1">Leaf</tissue>
    </source>
</reference>
<keyword evidence="2" id="KW-1185">Reference proteome</keyword>
<proteinExistence type="predicted"/>
<comment type="caution">
    <text evidence="1">The sequence shown here is derived from an EMBL/GenBank/DDBJ whole genome shotgun (WGS) entry which is preliminary data.</text>
</comment>
<name>A0A392P7M6_9FABA</name>
<organism evidence="1 2">
    <name type="scientific">Trifolium medium</name>
    <dbReference type="NCBI Taxonomy" id="97028"/>
    <lineage>
        <taxon>Eukaryota</taxon>
        <taxon>Viridiplantae</taxon>
        <taxon>Streptophyta</taxon>
        <taxon>Embryophyta</taxon>
        <taxon>Tracheophyta</taxon>
        <taxon>Spermatophyta</taxon>
        <taxon>Magnoliopsida</taxon>
        <taxon>eudicotyledons</taxon>
        <taxon>Gunneridae</taxon>
        <taxon>Pentapetalae</taxon>
        <taxon>rosids</taxon>
        <taxon>fabids</taxon>
        <taxon>Fabales</taxon>
        <taxon>Fabaceae</taxon>
        <taxon>Papilionoideae</taxon>
        <taxon>50 kb inversion clade</taxon>
        <taxon>NPAAA clade</taxon>
        <taxon>Hologalegina</taxon>
        <taxon>IRL clade</taxon>
        <taxon>Trifolieae</taxon>
        <taxon>Trifolium</taxon>
    </lineage>
</organism>
<dbReference type="AlphaFoldDB" id="A0A392P7M6"/>
<dbReference type="Proteomes" id="UP000265520">
    <property type="component" value="Unassembled WGS sequence"/>
</dbReference>